<dbReference type="RefSeq" id="XP_031872113.1">
    <property type="nucleotide sequence ID" value="XM_032012420.1"/>
</dbReference>
<reference evidence="1 2" key="1">
    <citation type="journal article" date="2018" name="IMA Fungus">
        <title>IMA Genome-F 9: Draft genome sequence of Annulohypoxylon stygium, Aspergillus mulundensis, Berkeleyomyces basicola (syn. Thielaviopsis basicola), Ceratocystis smalleyi, two Cercospora beticola strains, Coleophoma cylindrospora, Fusarium fracticaudum, Phialophora cf. hyalina, and Morchella septimelata.</title>
        <authorList>
            <person name="Wingfield B.D."/>
            <person name="Bills G.F."/>
            <person name="Dong Y."/>
            <person name="Huang W."/>
            <person name="Nel W.J."/>
            <person name="Swalarsk-Parry B.S."/>
            <person name="Vaghefi N."/>
            <person name="Wilken P.M."/>
            <person name="An Z."/>
            <person name="de Beer Z.W."/>
            <person name="De Vos L."/>
            <person name="Chen L."/>
            <person name="Duong T.A."/>
            <person name="Gao Y."/>
            <person name="Hammerbacher A."/>
            <person name="Kikkert J.R."/>
            <person name="Li Y."/>
            <person name="Li H."/>
            <person name="Li K."/>
            <person name="Li Q."/>
            <person name="Liu X."/>
            <person name="Ma X."/>
            <person name="Naidoo K."/>
            <person name="Pethybridge S.J."/>
            <person name="Sun J."/>
            <person name="Steenkamp E.T."/>
            <person name="van der Nest M.A."/>
            <person name="van Wyk S."/>
            <person name="Wingfield M.J."/>
            <person name="Xiong C."/>
            <person name="Yue Q."/>
            <person name="Zhang X."/>
        </authorList>
    </citation>
    <scope>NUCLEOTIDE SEQUENCE [LARGE SCALE GENOMIC DNA]</scope>
    <source>
        <strain evidence="1 2">BP 5553</strain>
    </source>
</reference>
<comment type="caution">
    <text evidence="1">The sequence shown here is derived from an EMBL/GenBank/DDBJ whole genome shotgun (WGS) entry which is preliminary data.</text>
</comment>
<sequence>MPPRVKLYVGAPESSSLNWEDETGLLHTFSEPFVRFSRLQHSPDISAVPITPDLPSTSSPHPEWRSLPLERQHLATGLSQGHGWQAESQGASFFALSEIDSFMEDLSQKASQGNFNSSTESVEQILSQFYEESYARHEDIVSSQIAAASDFGTSFTTDHNSFNTTEASLELSTSYMRQDIPASGPLSNLKDLPNAAYLHSIQPQVMTVNIIVGIISLPPPRLIRTRRGTNVELIEALVGDGTKSGFGISFWLPSSPSADGGLRSSVEALRPQDVVLMRNVALSSFRGRVYGQSLRKGWTKVHLLYRNRVDHTDIGGCYRSADLKPGGIEHPQIEKTRAVREWVLRFVGAPISQGKGKVRVLDRSESLPPDTQ</sequence>
<evidence type="ECO:0000313" key="2">
    <source>
        <dbReference type="Proteomes" id="UP000254866"/>
    </source>
</evidence>
<dbReference type="Proteomes" id="UP000254866">
    <property type="component" value="Unassembled WGS sequence"/>
</dbReference>
<dbReference type="OrthoDB" id="5378679at2759"/>
<dbReference type="AlphaFoldDB" id="A0A370TV97"/>
<organism evidence="1 2">
    <name type="scientific">Venustampulla echinocandica</name>
    <dbReference type="NCBI Taxonomy" id="2656787"/>
    <lineage>
        <taxon>Eukaryota</taxon>
        <taxon>Fungi</taxon>
        <taxon>Dikarya</taxon>
        <taxon>Ascomycota</taxon>
        <taxon>Pezizomycotina</taxon>
        <taxon>Leotiomycetes</taxon>
        <taxon>Helotiales</taxon>
        <taxon>Pleuroascaceae</taxon>
        <taxon>Venustampulla</taxon>
    </lineage>
</organism>
<evidence type="ECO:0008006" key="3">
    <source>
        <dbReference type="Google" id="ProtNLM"/>
    </source>
</evidence>
<keyword evidence="2" id="KW-1185">Reference proteome</keyword>
<dbReference type="EMBL" id="NPIC01000002">
    <property type="protein sequence ID" value="RDL39457.1"/>
    <property type="molecule type" value="Genomic_DNA"/>
</dbReference>
<evidence type="ECO:0000313" key="1">
    <source>
        <dbReference type="EMBL" id="RDL39457.1"/>
    </source>
</evidence>
<dbReference type="GeneID" id="43596646"/>
<dbReference type="InterPro" id="IPR012340">
    <property type="entry name" value="NA-bd_OB-fold"/>
</dbReference>
<protein>
    <recommendedName>
        <fullName evidence="3">Nucleic acid-binding protein</fullName>
    </recommendedName>
</protein>
<proteinExistence type="predicted"/>
<name>A0A370TV97_9HELO</name>
<gene>
    <name evidence="1" type="ORF">BP5553_03797</name>
</gene>
<dbReference type="Gene3D" id="2.40.50.140">
    <property type="entry name" value="Nucleic acid-binding proteins"/>
    <property type="match status" value="1"/>
</dbReference>
<dbReference type="SUPFAM" id="SSF50249">
    <property type="entry name" value="Nucleic acid-binding proteins"/>
    <property type="match status" value="1"/>
</dbReference>
<accession>A0A370TV97</accession>